<evidence type="ECO:0000256" key="1">
    <source>
        <dbReference type="ARBA" id="ARBA00022490"/>
    </source>
</evidence>
<dbReference type="EMBL" id="BQMJ01000033">
    <property type="protein sequence ID" value="GJQ12435.1"/>
    <property type="molecule type" value="Genomic_DNA"/>
</dbReference>
<dbReference type="InterPro" id="IPR029055">
    <property type="entry name" value="Ntn_hydrolases_N"/>
</dbReference>
<keyword evidence="8" id="KW-1185">Reference proteome</keyword>
<dbReference type="InterPro" id="IPR000426">
    <property type="entry name" value="Proteasome_asu_N"/>
</dbReference>
<evidence type="ECO:0000259" key="6">
    <source>
        <dbReference type="PROSITE" id="PS00388"/>
    </source>
</evidence>
<comment type="subunit">
    <text evidence="5">The 26S proteasome consists of a 20S proteasome core and two 19S regulatory subunits.</text>
</comment>
<dbReference type="Gene3D" id="3.60.20.10">
    <property type="entry name" value="Glutamine Phosphoribosylpyrophosphate, subunit 1, domain 1"/>
    <property type="match status" value="1"/>
</dbReference>
<keyword evidence="1 5" id="KW-0963">Cytoplasm</keyword>
<name>A0A9C7PXU4_9RHOD</name>
<comment type="similarity">
    <text evidence="4 5">Belongs to the peptidase T1A family.</text>
</comment>
<reference evidence="7" key="2">
    <citation type="submission" date="2022-01" db="EMBL/GenBank/DDBJ databases">
        <authorList>
            <person name="Hirooka S."/>
            <person name="Miyagishima S.Y."/>
        </authorList>
    </citation>
    <scope>NUCLEOTIDE SEQUENCE</scope>
    <source>
        <strain evidence="7">NBRC 102759</strain>
    </source>
</reference>
<gene>
    <name evidence="7" type="ORF">GpartN1_g4226.t1</name>
</gene>
<dbReference type="InterPro" id="IPR050115">
    <property type="entry name" value="Proteasome_alpha"/>
</dbReference>
<dbReference type="SMART" id="SM00948">
    <property type="entry name" value="Proteasome_A_N"/>
    <property type="match status" value="1"/>
</dbReference>
<evidence type="ECO:0000313" key="8">
    <source>
        <dbReference type="Proteomes" id="UP001061958"/>
    </source>
</evidence>
<dbReference type="GO" id="GO:0005634">
    <property type="term" value="C:nucleus"/>
    <property type="evidence" value="ECO:0007669"/>
    <property type="project" value="UniProtKB-SubCell"/>
</dbReference>
<organism evidence="7 8">
    <name type="scientific">Galdieria partita</name>
    <dbReference type="NCBI Taxonomy" id="83374"/>
    <lineage>
        <taxon>Eukaryota</taxon>
        <taxon>Rhodophyta</taxon>
        <taxon>Bangiophyceae</taxon>
        <taxon>Galdieriales</taxon>
        <taxon>Galdieriaceae</taxon>
        <taxon>Galdieria</taxon>
    </lineage>
</organism>
<reference evidence="7" key="1">
    <citation type="journal article" date="2022" name="Proc. Natl. Acad. Sci. U.S.A.">
        <title>Life cycle and functional genomics of the unicellular red alga Galdieria for elucidating algal and plant evolution and industrial use.</title>
        <authorList>
            <person name="Hirooka S."/>
            <person name="Itabashi T."/>
            <person name="Ichinose T.M."/>
            <person name="Onuma R."/>
            <person name="Fujiwara T."/>
            <person name="Yamashita S."/>
            <person name="Jong L.W."/>
            <person name="Tomita R."/>
            <person name="Iwane A.H."/>
            <person name="Miyagishima S.Y."/>
        </authorList>
    </citation>
    <scope>NUCLEOTIDE SEQUENCE</scope>
    <source>
        <strain evidence="7">NBRC 102759</strain>
    </source>
</reference>
<dbReference type="PROSITE" id="PS51475">
    <property type="entry name" value="PROTEASOME_ALPHA_2"/>
    <property type="match status" value="1"/>
</dbReference>
<comment type="subcellular location">
    <subcellularLocation>
        <location evidence="5">Cytoplasm</location>
    </subcellularLocation>
    <subcellularLocation>
        <location evidence="5">Nucleus</location>
    </subcellularLocation>
</comment>
<dbReference type="SUPFAM" id="SSF56235">
    <property type="entry name" value="N-terminal nucleophile aminohydrolases (Ntn hydrolases)"/>
    <property type="match status" value="1"/>
</dbReference>
<dbReference type="OrthoDB" id="431557at2759"/>
<dbReference type="GO" id="GO:0019773">
    <property type="term" value="C:proteasome core complex, alpha-subunit complex"/>
    <property type="evidence" value="ECO:0007669"/>
    <property type="project" value="UniProtKB-UniRule"/>
</dbReference>
<evidence type="ECO:0000256" key="3">
    <source>
        <dbReference type="ARBA" id="ARBA00023242"/>
    </source>
</evidence>
<comment type="caution">
    <text evidence="7">The sequence shown here is derived from an EMBL/GenBank/DDBJ whole genome shotgun (WGS) entry which is preliminary data.</text>
</comment>
<evidence type="ECO:0000256" key="4">
    <source>
        <dbReference type="PROSITE-ProRule" id="PRU00808"/>
    </source>
</evidence>
<dbReference type="InterPro" id="IPR001353">
    <property type="entry name" value="Proteasome_sua/b"/>
</dbReference>
<dbReference type="GO" id="GO:0006511">
    <property type="term" value="P:ubiquitin-dependent protein catabolic process"/>
    <property type="evidence" value="ECO:0007669"/>
    <property type="project" value="InterPro"/>
</dbReference>
<evidence type="ECO:0000256" key="5">
    <source>
        <dbReference type="RuleBase" id="RU000551"/>
    </source>
</evidence>
<keyword evidence="3 5" id="KW-0539">Nucleus</keyword>
<dbReference type="Pfam" id="PF10584">
    <property type="entry name" value="Proteasome_A_N"/>
    <property type="match status" value="1"/>
</dbReference>
<sequence length="257" mass="29248">MFRNQYDTDVTTFSPQGRLHQIEYAQEAVKQGSAVVGVRNKNYAVLATLKRTTSDLASTQKKLFRIDDHVGMAIAGLTADARLLSKYMRTECLNYKYVYECAMPLSRLVLRVADKHQIATQRVSKRPFGVGLLIIGYDQQGPHLYETSPSGEYWEYRAMSIGARAQSARTYLEKLFETLDSCSLDQLCRHAILALRETVTALKDIDLSTKNCALAIVGKDMDFTVYEDEDILPYLDVIQTVRSQEMDGNTMYPKYFY</sequence>
<dbReference type="PANTHER" id="PTHR11599">
    <property type="entry name" value="PROTEASOME SUBUNIT ALPHA/BETA"/>
    <property type="match status" value="1"/>
</dbReference>
<dbReference type="InterPro" id="IPR023332">
    <property type="entry name" value="Proteasome_alpha-type"/>
</dbReference>
<feature type="domain" description="Proteasome alpha-type subunits" evidence="6">
    <location>
        <begin position="6"/>
        <end position="28"/>
    </location>
</feature>
<dbReference type="CDD" id="cd03749">
    <property type="entry name" value="proteasome_alpha_type_1"/>
    <property type="match status" value="1"/>
</dbReference>
<protein>
    <recommendedName>
        <fullName evidence="5">Proteasome subunit alpha type</fullName>
    </recommendedName>
</protein>
<keyword evidence="2 4" id="KW-0647">Proteasome</keyword>
<dbReference type="PROSITE" id="PS00388">
    <property type="entry name" value="PROTEASOME_ALPHA_1"/>
    <property type="match status" value="1"/>
</dbReference>
<dbReference type="Proteomes" id="UP001061958">
    <property type="component" value="Unassembled WGS sequence"/>
</dbReference>
<dbReference type="FunFam" id="3.60.20.10:FF:000016">
    <property type="entry name" value="Proteasome subunit alpha type-6"/>
    <property type="match status" value="1"/>
</dbReference>
<evidence type="ECO:0000256" key="2">
    <source>
        <dbReference type="ARBA" id="ARBA00022942"/>
    </source>
</evidence>
<dbReference type="AlphaFoldDB" id="A0A9C7PXU4"/>
<proteinExistence type="inferred from homology"/>
<accession>A0A9C7PXU4</accession>
<evidence type="ECO:0000313" key="7">
    <source>
        <dbReference type="EMBL" id="GJQ12435.1"/>
    </source>
</evidence>
<dbReference type="InterPro" id="IPR035144">
    <property type="entry name" value="Proteasome_alpha1"/>
</dbReference>
<dbReference type="Pfam" id="PF00227">
    <property type="entry name" value="Proteasome"/>
    <property type="match status" value="1"/>
</dbReference>
<dbReference type="GO" id="GO:0005737">
    <property type="term" value="C:cytoplasm"/>
    <property type="evidence" value="ECO:0007669"/>
    <property type="project" value="UniProtKB-SubCell"/>
</dbReference>